<name>A0AAV1JYU0_9NEOP</name>
<accession>A0AAV1JYU0</accession>
<protein>
    <submittedName>
        <fullName evidence="1">Uncharacterized protein</fullName>
    </submittedName>
</protein>
<keyword evidence="2" id="KW-1185">Reference proteome</keyword>
<sequence>MELNQKKVEAAVILSVVAVAAAGVVHLSHGYAGEGYGHEAVAYAPVAHLAYEAHDHHVDYHVSTSSKFRLTNT</sequence>
<evidence type="ECO:0000313" key="1">
    <source>
        <dbReference type="EMBL" id="CAK1553777.1"/>
    </source>
</evidence>
<evidence type="ECO:0000313" key="2">
    <source>
        <dbReference type="Proteomes" id="UP001497472"/>
    </source>
</evidence>
<dbReference type="Proteomes" id="UP001497472">
    <property type="component" value="Unassembled WGS sequence"/>
</dbReference>
<dbReference type="EMBL" id="CAVLEF010000225">
    <property type="protein sequence ID" value="CAK1553777.1"/>
    <property type="molecule type" value="Genomic_DNA"/>
</dbReference>
<comment type="caution">
    <text evidence="1">The sequence shown here is derived from an EMBL/GenBank/DDBJ whole genome shotgun (WGS) entry which is preliminary data.</text>
</comment>
<organism evidence="1 2">
    <name type="scientific">Leptosia nina</name>
    <dbReference type="NCBI Taxonomy" id="320188"/>
    <lineage>
        <taxon>Eukaryota</taxon>
        <taxon>Metazoa</taxon>
        <taxon>Ecdysozoa</taxon>
        <taxon>Arthropoda</taxon>
        <taxon>Hexapoda</taxon>
        <taxon>Insecta</taxon>
        <taxon>Pterygota</taxon>
        <taxon>Neoptera</taxon>
        <taxon>Endopterygota</taxon>
        <taxon>Lepidoptera</taxon>
        <taxon>Glossata</taxon>
        <taxon>Ditrysia</taxon>
        <taxon>Papilionoidea</taxon>
        <taxon>Pieridae</taxon>
        <taxon>Pierinae</taxon>
        <taxon>Leptosia</taxon>
    </lineage>
</organism>
<gene>
    <name evidence="1" type="ORF">LNINA_LOCUS12745</name>
</gene>
<dbReference type="AlphaFoldDB" id="A0AAV1JYU0"/>
<proteinExistence type="predicted"/>
<reference evidence="1 2" key="1">
    <citation type="submission" date="2023-11" db="EMBL/GenBank/DDBJ databases">
        <authorList>
            <person name="Okamura Y."/>
        </authorList>
    </citation>
    <scope>NUCLEOTIDE SEQUENCE [LARGE SCALE GENOMIC DNA]</scope>
</reference>